<dbReference type="AlphaFoldDB" id="A0A8J7F356"/>
<evidence type="ECO:0000313" key="4">
    <source>
        <dbReference type="Proteomes" id="UP000620559"/>
    </source>
</evidence>
<evidence type="ECO:0000313" key="3">
    <source>
        <dbReference type="EMBL" id="MBE9213990.1"/>
    </source>
</evidence>
<dbReference type="Gene3D" id="3.90.550.10">
    <property type="entry name" value="Spore Coat Polysaccharide Biosynthesis Protein SpsA, Chain A"/>
    <property type="match status" value="1"/>
</dbReference>
<dbReference type="PANTHER" id="PTHR43646:SF3">
    <property type="entry name" value="SLR1566 PROTEIN"/>
    <property type="match status" value="1"/>
</dbReference>
<accession>A0A8J7F356</accession>
<name>A0A8J7F356_9CYAN</name>
<feature type="transmembrane region" description="Helical" evidence="1">
    <location>
        <begin position="292"/>
        <end position="317"/>
    </location>
</feature>
<feature type="transmembrane region" description="Helical" evidence="1">
    <location>
        <begin position="362"/>
        <end position="380"/>
    </location>
</feature>
<proteinExistence type="predicted"/>
<sequence>MILLLFILISLLNLINYLISLRQAIRDIPQLDPSKNETDYLLNYEFPKVSVIVPAYNEADNIKNCILSILNSTDLSVDKLEVWVVDDRSTDNTLTILNLLEQSLNDSRLKILPGLDRPAEEIWTGKNWACAQAALRAKGEFLLFIDADVMLKPKAIETVVQVARSSQIDLLNCVSALVCKSLAEWLVQPLMFINLLVSLNSKALKDPKKNAAFAIGSFMLFRRSAYDRVGGHQAVANYVAEDVALARCIKQSGLKLQHMLGGYLAELRMYRSWATLWEGWTKVLYSGSQRNLWLMILLAVLMLNIYSVPWLVLAIVFGKNILIGWKIIDFFTICLALSAIFFQYNLRKIVAKALHSSTKYWWLNSLAGLLVAVIAIASVVKTETGWGWTWRGRSLKLHK</sequence>
<keyword evidence="4" id="KW-1185">Reference proteome</keyword>
<comment type="caution">
    <text evidence="3">The sequence shown here is derived from an EMBL/GenBank/DDBJ whole genome shotgun (WGS) entry which is preliminary data.</text>
</comment>
<keyword evidence="1" id="KW-1133">Transmembrane helix</keyword>
<dbReference type="Pfam" id="PF00535">
    <property type="entry name" value="Glycos_transf_2"/>
    <property type="match status" value="1"/>
</dbReference>
<evidence type="ECO:0000256" key="1">
    <source>
        <dbReference type="SAM" id="Phobius"/>
    </source>
</evidence>
<evidence type="ECO:0000259" key="2">
    <source>
        <dbReference type="Pfam" id="PF00535"/>
    </source>
</evidence>
<keyword evidence="1" id="KW-0472">Membrane</keyword>
<gene>
    <name evidence="3" type="ORF">IQ247_15165</name>
</gene>
<dbReference type="InterPro" id="IPR001173">
    <property type="entry name" value="Glyco_trans_2-like"/>
</dbReference>
<dbReference type="EMBL" id="JADEWL010000047">
    <property type="protein sequence ID" value="MBE9213990.1"/>
    <property type="molecule type" value="Genomic_DNA"/>
</dbReference>
<feature type="domain" description="Glycosyltransferase 2-like" evidence="2">
    <location>
        <begin position="50"/>
        <end position="229"/>
    </location>
</feature>
<dbReference type="Proteomes" id="UP000620559">
    <property type="component" value="Unassembled WGS sequence"/>
</dbReference>
<dbReference type="InterPro" id="IPR029044">
    <property type="entry name" value="Nucleotide-diphossugar_trans"/>
</dbReference>
<organism evidence="3 4">
    <name type="scientific">Plectonema cf. radiosum LEGE 06105</name>
    <dbReference type="NCBI Taxonomy" id="945769"/>
    <lineage>
        <taxon>Bacteria</taxon>
        <taxon>Bacillati</taxon>
        <taxon>Cyanobacteriota</taxon>
        <taxon>Cyanophyceae</taxon>
        <taxon>Oscillatoriophycideae</taxon>
        <taxon>Oscillatoriales</taxon>
        <taxon>Microcoleaceae</taxon>
        <taxon>Plectonema</taxon>
    </lineage>
</organism>
<feature type="transmembrane region" description="Helical" evidence="1">
    <location>
        <begin position="323"/>
        <end position="342"/>
    </location>
</feature>
<dbReference type="PANTHER" id="PTHR43646">
    <property type="entry name" value="GLYCOSYLTRANSFERASE"/>
    <property type="match status" value="1"/>
</dbReference>
<dbReference type="SUPFAM" id="SSF53448">
    <property type="entry name" value="Nucleotide-diphospho-sugar transferases"/>
    <property type="match status" value="1"/>
</dbReference>
<keyword evidence="1" id="KW-0812">Transmembrane</keyword>
<reference evidence="3" key="1">
    <citation type="submission" date="2020-10" db="EMBL/GenBank/DDBJ databases">
        <authorList>
            <person name="Castelo-Branco R."/>
            <person name="Eusebio N."/>
            <person name="Adriana R."/>
            <person name="Vieira A."/>
            <person name="Brugerolle De Fraissinette N."/>
            <person name="Rezende De Castro R."/>
            <person name="Schneider M.P."/>
            <person name="Vasconcelos V."/>
            <person name="Leao P.N."/>
        </authorList>
    </citation>
    <scope>NUCLEOTIDE SEQUENCE</scope>
    <source>
        <strain evidence="3">LEGE 06105</strain>
    </source>
</reference>
<protein>
    <submittedName>
        <fullName evidence="3">Glycosyltransferase</fullName>
    </submittedName>
</protein>